<dbReference type="Proteomes" id="UP000614047">
    <property type="component" value="Unassembled WGS sequence"/>
</dbReference>
<protein>
    <submittedName>
        <fullName evidence="1">Uncharacterized protein</fullName>
    </submittedName>
</protein>
<dbReference type="AlphaFoldDB" id="A0A931DF42"/>
<dbReference type="RefSeq" id="WP_197012504.1">
    <property type="nucleotide sequence ID" value="NZ_BAABES010000010.1"/>
</dbReference>
<organism evidence="1 2">
    <name type="scientific">Actinomadura viridis</name>
    <dbReference type="NCBI Taxonomy" id="58110"/>
    <lineage>
        <taxon>Bacteria</taxon>
        <taxon>Bacillati</taxon>
        <taxon>Actinomycetota</taxon>
        <taxon>Actinomycetes</taxon>
        <taxon>Streptosporangiales</taxon>
        <taxon>Thermomonosporaceae</taxon>
        <taxon>Actinomadura</taxon>
    </lineage>
</organism>
<dbReference type="EMBL" id="JADOUA010000001">
    <property type="protein sequence ID" value="MBG6089969.1"/>
    <property type="molecule type" value="Genomic_DNA"/>
</dbReference>
<proteinExistence type="predicted"/>
<sequence length="137" mass="15239">MAEPMSDEQIAEIRKHIKQVDFLTFAAPPKEGSGRNGRITEVTLQGRDDLEALAELIGADVPALLEEVKRLRERMAIVEAFVADRAQFVTAIVNCHPDNAHDYDRWQGHAEGRRQLAQQLGLPVAWPGDQNGDRTDG</sequence>
<gene>
    <name evidence="1" type="ORF">IW256_004082</name>
</gene>
<reference evidence="1" key="1">
    <citation type="submission" date="2020-11" db="EMBL/GenBank/DDBJ databases">
        <title>Sequencing the genomes of 1000 actinobacteria strains.</title>
        <authorList>
            <person name="Klenk H.-P."/>
        </authorList>
    </citation>
    <scope>NUCLEOTIDE SEQUENCE</scope>
    <source>
        <strain evidence="1">DSM 43175</strain>
    </source>
</reference>
<comment type="caution">
    <text evidence="1">The sequence shown here is derived from an EMBL/GenBank/DDBJ whole genome shotgun (WGS) entry which is preliminary data.</text>
</comment>
<evidence type="ECO:0000313" key="2">
    <source>
        <dbReference type="Proteomes" id="UP000614047"/>
    </source>
</evidence>
<name>A0A931DF42_9ACTN</name>
<keyword evidence="2" id="KW-1185">Reference proteome</keyword>
<accession>A0A931DF42</accession>
<evidence type="ECO:0000313" key="1">
    <source>
        <dbReference type="EMBL" id="MBG6089969.1"/>
    </source>
</evidence>